<keyword evidence="1" id="KW-0472">Membrane</keyword>
<dbReference type="EMBL" id="MCFH01000007">
    <property type="protein sequence ID" value="ORX56635.1"/>
    <property type="molecule type" value="Genomic_DNA"/>
</dbReference>
<keyword evidence="3" id="KW-1185">Reference proteome</keyword>
<reference evidence="2 3" key="2">
    <citation type="submission" date="2016-08" db="EMBL/GenBank/DDBJ databases">
        <title>Pervasive Adenine N6-methylation of Active Genes in Fungi.</title>
        <authorList>
            <consortium name="DOE Joint Genome Institute"/>
            <person name="Mondo S.J."/>
            <person name="Dannebaum R.O."/>
            <person name="Kuo R.C."/>
            <person name="Labutti K."/>
            <person name="Haridas S."/>
            <person name="Kuo A."/>
            <person name="Salamov A."/>
            <person name="Ahrendt S.R."/>
            <person name="Lipzen A."/>
            <person name="Sullivan W."/>
            <person name="Andreopoulos W.B."/>
            <person name="Clum A."/>
            <person name="Lindquist E."/>
            <person name="Daum C."/>
            <person name="Ramamoorthy G.K."/>
            <person name="Gryganskyi A."/>
            <person name="Culley D."/>
            <person name="Magnuson J.K."/>
            <person name="James T.Y."/>
            <person name="O'Malley M.A."/>
            <person name="Stajich J.E."/>
            <person name="Spatafora J.W."/>
            <person name="Visel A."/>
            <person name="Grigoriev I.V."/>
        </authorList>
    </citation>
    <scope>NUCLEOTIDE SEQUENCE [LARGE SCALE GENOMIC DNA]</scope>
    <source>
        <strain evidence="3">finn</strain>
    </source>
</reference>
<keyword evidence="1" id="KW-0812">Transmembrane</keyword>
<keyword evidence="1" id="KW-1133">Transmembrane helix</keyword>
<organism evidence="2 3">
    <name type="scientific">Piromyces finnis</name>
    <dbReference type="NCBI Taxonomy" id="1754191"/>
    <lineage>
        <taxon>Eukaryota</taxon>
        <taxon>Fungi</taxon>
        <taxon>Fungi incertae sedis</taxon>
        <taxon>Chytridiomycota</taxon>
        <taxon>Chytridiomycota incertae sedis</taxon>
        <taxon>Neocallimastigomycetes</taxon>
        <taxon>Neocallimastigales</taxon>
        <taxon>Neocallimastigaceae</taxon>
        <taxon>Piromyces</taxon>
    </lineage>
</organism>
<evidence type="ECO:0000313" key="3">
    <source>
        <dbReference type="Proteomes" id="UP000193719"/>
    </source>
</evidence>
<feature type="transmembrane region" description="Helical" evidence="1">
    <location>
        <begin position="62"/>
        <end position="84"/>
    </location>
</feature>
<comment type="caution">
    <text evidence="2">The sequence shown here is derived from an EMBL/GenBank/DDBJ whole genome shotgun (WGS) entry which is preliminary data.</text>
</comment>
<sequence>MGSIEKERRIYPKIGQCCCCCCLSPESSFSMCNALMIIYLLGSPIVMYILEFNIKNIFNISLLVCFSISVIAAVSIIMLTIGASKVNLSHMNQFKIVFLIYILLILASSIVTFCQSFNETYLENGLIEYRKEKNYNHMKDNEVKDYIKKNSLIMSGIIFGLFLVLAYYYLCTCSYIEDIESNIKEEFNIRKMESNQNYPQQDQPYLFMK</sequence>
<gene>
    <name evidence="2" type="ORF">BCR36DRAFT_409827</name>
</gene>
<feature type="transmembrane region" description="Helical" evidence="1">
    <location>
        <begin position="152"/>
        <end position="170"/>
    </location>
</feature>
<reference evidence="2 3" key="1">
    <citation type="submission" date="2016-08" db="EMBL/GenBank/DDBJ databases">
        <title>Genomes of anaerobic fungi encode conserved fungal cellulosomes for biomass hydrolysis.</title>
        <authorList>
            <consortium name="DOE Joint Genome Institute"/>
            <person name="Haitjema C.H."/>
            <person name="Gilmore S.P."/>
            <person name="Henske J.K."/>
            <person name="Solomon K.V."/>
            <person name="De Groot R."/>
            <person name="Kuo A."/>
            <person name="Mondo S.J."/>
            <person name="Salamov A.A."/>
            <person name="Labutti K."/>
            <person name="Zhao Z."/>
            <person name="Chiniquy J."/>
            <person name="Barry K."/>
            <person name="Brewer H.M."/>
            <person name="Purvine S.O."/>
            <person name="Wright A.T."/>
            <person name="Boxma B."/>
            <person name="Van Alen T."/>
            <person name="Hackstein J.H."/>
            <person name="Baker S.E."/>
            <person name="Grigoriev I.V."/>
            <person name="O'Malley M.A."/>
        </authorList>
    </citation>
    <scope>NUCLEOTIDE SEQUENCE [LARGE SCALE GENOMIC DNA]</scope>
    <source>
        <strain evidence="3">finn</strain>
    </source>
</reference>
<evidence type="ECO:0000256" key="1">
    <source>
        <dbReference type="SAM" id="Phobius"/>
    </source>
</evidence>
<dbReference type="AlphaFoldDB" id="A0A1Y1VIL5"/>
<proteinExistence type="predicted"/>
<name>A0A1Y1VIL5_9FUNG</name>
<accession>A0A1Y1VIL5</accession>
<feature type="transmembrane region" description="Helical" evidence="1">
    <location>
        <begin position="33"/>
        <end position="50"/>
    </location>
</feature>
<protein>
    <submittedName>
        <fullName evidence="2">Uncharacterized protein</fullName>
    </submittedName>
</protein>
<evidence type="ECO:0000313" key="2">
    <source>
        <dbReference type="EMBL" id="ORX56635.1"/>
    </source>
</evidence>
<feature type="transmembrane region" description="Helical" evidence="1">
    <location>
        <begin position="96"/>
        <end position="114"/>
    </location>
</feature>
<dbReference type="Proteomes" id="UP000193719">
    <property type="component" value="Unassembled WGS sequence"/>
</dbReference>
<dbReference type="OrthoDB" id="10553660at2759"/>